<proteinExistence type="predicted"/>
<dbReference type="RefSeq" id="WP_142027583.1">
    <property type="nucleotide sequence ID" value="NZ_VFQE01000002.1"/>
</dbReference>
<dbReference type="Proteomes" id="UP000319865">
    <property type="component" value="Unassembled WGS sequence"/>
</dbReference>
<feature type="transmembrane region" description="Helical" evidence="7">
    <location>
        <begin position="273"/>
        <end position="291"/>
    </location>
</feature>
<accession>A0A543P0K5</accession>
<feature type="transmembrane region" description="Helical" evidence="7">
    <location>
        <begin position="361"/>
        <end position="383"/>
    </location>
</feature>
<dbReference type="GO" id="GO:0005886">
    <property type="term" value="C:plasma membrane"/>
    <property type="evidence" value="ECO:0007669"/>
    <property type="project" value="UniProtKB-SubCell"/>
</dbReference>
<dbReference type="InterPro" id="IPR010290">
    <property type="entry name" value="TM_effector"/>
</dbReference>
<evidence type="ECO:0000256" key="4">
    <source>
        <dbReference type="ARBA" id="ARBA00022692"/>
    </source>
</evidence>
<feature type="transmembrane region" description="Helical" evidence="7">
    <location>
        <begin position="60"/>
        <end position="81"/>
    </location>
</feature>
<feature type="transmembrane region" description="Helical" evidence="7">
    <location>
        <begin position="118"/>
        <end position="139"/>
    </location>
</feature>
<organism evidence="9 10">
    <name type="scientific">Blastococcus colisei</name>
    <dbReference type="NCBI Taxonomy" id="1564162"/>
    <lineage>
        <taxon>Bacteria</taxon>
        <taxon>Bacillati</taxon>
        <taxon>Actinomycetota</taxon>
        <taxon>Actinomycetes</taxon>
        <taxon>Geodermatophilales</taxon>
        <taxon>Geodermatophilaceae</taxon>
        <taxon>Blastococcus</taxon>
    </lineage>
</organism>
<feature type="transmembrane region" description="Helical" evidence="7">
    <location>
        <begin position="303"/>
        <end position="321"/>
    </location>
</feature>
<evidence type="ECO:0000313" key="9">
    <source>
        <dbReference type="EMBL" id="TQN37642.1"/>
    </source>
</evidence>
<sequence length="463" mass="48268">MTRTSADRSTPSDAGTGSFRALRVRNFRIYASANLVSLTGTWMQRIGQDWLVLQLSGDSGIALGLITALQFGPSLLLSMYGGVLADRYDKRRVLLVTQALMGALALVLAILVATDAVALWHVFVLAGGLGAVSAIDAPVRQAFVSEMVGPTLLANAVSLNSTIFNGARLIGPAVAGLLIGWSGGDTAPAFFVNAASFAFTIAALAGMRAAELQPSPPVTRARGQLRAGLSYTWAHPDLVLAMGLAFVIGTFGFNYQVTIALMAREEFELGAEAFGLLSTTFAVGSLTGALLSTRRSTRPRQRFLVISAVVFGLLTVIAGLMPGYVSFAVLLVPTGAAALVFSVANNSFVQLGVDPQMRGRVMALYFMCFMGGTPVGAPLIGWISEHLGAPWGLILGGAVCVVAGIGAAAWLARGRRVRLEGGPNPLRLRMRIGAPGTRVPSARLRAAEEAAAGKVPGQQSLGG</sequence>
<dbReference type="Gene3D" id="1.20.1250.20">
    <property type="entry name" value="MFS general substrate transporter like domains"/>
    <property type="match status" value="1"/>
</dbReference>
<feature type="transmembrane region" description="Helical" evidence="7">
    <location>
        <begin position="389"/>
        <end position="412"/>
    </location>
</feature>
<evidence type="ECO:0000256" key="2">
    <source>
        <dbReference type="ARBA" id="ARBA00022448"/>
    </source>
</evidence>
<comment type="subcellular location">
    <subcellularLocation>
        <location evidence="1">Cell membrane</location>
        <topology evidence="1">Multi-pass membrane protein</topology>
    </subcellularLocation>
</comment>
<keyword evidence="4 7" id="KW-0812">Transmembrane</keyword>
<dbReference type="InterPro" id="IPR020846">
    <property type="entry name" value="MFS_dom"/>
</dbReference>
<evidence type="ECO:0000313" key="10">
    <source>
        <dbReference type="Proteomes" id="UP000319865"/>
    </source>
</evidence>
<dbReference type="CDD" id="cd06173">
    <property type="entry name" value="MFS_MefA_like"/>
    <property type="match status" value="1"/>
</dbReference>
<dbReference type="InterPro" id="IPR036259">
    <property type="entry name" value="MFS_trans_sf"/>
</dbReference>
<dbReference type="GO" id="GO:0022857">
    <property type="term" value="F:transmembrane transporter activity"/>
    <property type="evidence" value="ECO:0007669"/>
    <property type="project" value="InterPro"/>
</dbReference>
<keyword evidence="6 7" id="KW-0472">Membrane</keyword>
<dbReference type="SUPFAM" id="SSF103473">
    <property type="entry name" value="MFS general substrate transporter"/>
    <property type="match status" value="1"/>
</dbReference>
<keyword evidence="3" id="KW-1003">Cell membrane</keyword>
<reference evidence="9 10" key="1">
    <citation type="submission" date="2019-06" db="EMBL/GenBank/DDBJ databases">
        <title>Sequencing the genomes of 1000 actinobacteria strains.</title>
        <authorList>
            <person name="Klenk H.-P."/>
        </authorList>
    </citation>
    <scope>NUCLEOTIDE SEQUENCE [LARGE SCALE GENOMIC DNA]</scope>
    <source>
        <strain evidence="9 10">DSM 46837</strain>
    </source>
</reference>
<feature type="transmembrane region" description="Helical" evidence="7">
    <location>
        <begin position="151"/>
        <end position="170"/>
    </location>
</feature>
<evidence type="ECO:0000256" key="5">
    <source>
        <dbReference type="ARBA" id="ARBA00022989"/>
    </source>
</evidence>
<dbReference type="Pfam" id="PF05977">
    <property type="entry name" value="MFS_3"/>
    <property type="match status" value="1"/>
</dbReference>
<dbReference type="PANTHER" id="PTHR23513">
    <property type="entry name" value="INTEGRAL MEMBRANE EFFLUX PROTEIN-RELATED"/>
    <property type="match status" value="1"/>
</dbReference>
<feature type="transmembrane region" description="Helical" evidence="7">
    <location>
        <begin position="327"/>
        <end position="349"/>
    </location>
</feature>
<evidence type="ECO:0000256" key="6">
    <source>
        <dbReference type="ARBA" id="ARBA00023136"/>
    </source>
</evidence>
<feature type="transmembrane region" description="Helical" evidence="7">
    <location>
        <begin position="231"/>
        <end position="253"/>
    </location>
</feature>
<dbReference type="PANTHER" id="PTHR23513:SF11">
    <property type="entry name" value="STAPHYLOFERRIN A TRANSPORTER"/>
    <property type="match status" value="1"/>
</dbReference>
<protein>
    <submittedName>
        <fullName evidence="9">Putative MFS family arabinose efflux permease</fullName>
    </submittedName>
</protein>
<feature type="transmembrane region" description="Helical" evidence="7">
    <location>
        <begin position="190"/>
        <end position="210"/>
    </location>
</feature>
<keyword evidence="5 7" id="KW-1133">Transmembrane helix</keyword>
<evidence type="ECO:0000256" key="1">
    <source>
        <dbReference type="ARBA" id="ARBA00004651"/>
    </source>
</evidence>
<feature type="transmembrane region" description="Helical" evidence="7">
    <location>
        <begin position="93"/>
        <end position="112"/>
    </location>
</feature>
<feature type="domain" description="Major facilitator superfamily (MFS) profile" evidence="8">
    <location>
        <begin position="238"/>
        <end position="463"/>
    </location>
</feature>
<evidence type="ECO:0000256" key="7">
    <source>
        <dbReference type="SAM" id="Phobius"/>
    </source>
</evidence>
<dbReference type="AlphaFoldDB" id="A0A543P0K5"/>
<keyword evidence="10" id="KW-1185">Reference proteome</keyword>
<comment type="caution">
    <text evidence="9">The sequence shown here is derived from an EMBL/GenBank/DDBJ whole genome shotgun (WGS) entry which is preliminary data.</text>
</comment>
<dbReference type="PROSITE" id="PS50850">
    <property type="entry name" value="MFS"/>
    <property type="match status" value="1"/>
</dbReference>
<dbReference type="EMBL" id="VFQE01000002">
    <property type="protein sequence ID" value="TQN37642.1"/>
    <property type="molecule type" value="Genomic_DNA"/>
</dbReference>
<evidence type="ECO:0000256" key="3">
    <source>
        <dbReference type="ARBA" id="ARBA00022475"/>
    </source>
</evidence>
<dbReference type="OrthoDB" id="9775268at2"/>
<name>A0A543P0K5_9ACTN</name>
<gene>
    <name evidence="9" type="ORF">FHU33_4305</name>
</gene>
<keyword evidence="2" id="KW-0813">Transport</keyword>
<evidence type="ECO:0000259" key="8">
    <source>
        <dbReference type="PROSITE" id="PS50850"/>
    </source>
</evidence>